<keyword evidence="1 3" id="KW-0378">Hydrolase</keyword>
<dbReference type="Proteomes" id="UP000761411">
    <property type="component" value="Unassembled WGS sequence"/>
</dbReference>
<keyword evidence="4" id="KW-1185">Reference proteome</keyword>
<sequence length="271" mass="30087">MIANIRVEKDQVFKVLEGKSMLADVFLPAKESSDSAPGVILIHGGAWQAGSKEMYQDWGPYLAENGYTAMSIDYRLSSKYNPTWPGVLEDIRDAYDWLIKNAEKYHINTDRIGIIGDSCGAQLALMLALDKPDVKSIISVYGVYDVAAWWNYTQVTRDDDPVGNLFGKGPTEAPDLYEAASPSAQLPRLQSLKDLNCLMIWGEQDTIVPAKQSRDFFTQLSIAEIAVEKLVIPDKGHFWFTIFPGIPGGRLVDEPNTVVAPKVVEFLGRTL</sequence>
<evidence type="ECO:0000259" key="2">
    <source>
        <dbReference type="Pfam" id="PF20434"/>
    </source>
</evidence>
<protein>
    <submittedName>
        <fullName evidence="3">Alpha/beta hydrolase</fullName>
    </submittedName>
</protein>
<dbReference type="InterPro" id="IPR049492">
    <property type="entry name" value="BD-FAE-like_dom"/>
</dbReference>
<reference evidence="3 4" key="1">
    <citation type="journal article" date="2021" name="Microorganisms">
        <title>Bacterial Dimethylsulfoniopropionate Biosynthesis in the East China Sea.</title>
        <authorList>
            <person name="Liu J."/>
            <person name="Zhang Y."/>
            <person name="Liu J."/>
            <person name="Zhong H."/>
            <person name="Williams B.T."/>
            <person name="Zheng Y."/>
            <person name="Curson A.R.J."/>
            <person name="Sun C."/>
            <person name="Sun H."/>
            <person name="Song D."/>
            <person name="Wagner Mackenzie B."/>
            <person name="Bermejo Martinez A."/>
            <person name="Todd J.D."/>
            <person name="Zhang X.H."/>
        </authorList>
    </citation>
    <scope>NUCLEOTIDE SEQUENCE [LARGE SCALE GENOMIC DNA]</scope>
    <source>
        <strain evidence="3 4">ESS08</strain>
    </source>
</reference>
<accession>A0A944CRI8</accession>
<feature type="domain" description="BD-FAE-like" evidence="2">
    <location>
        <begin position="24"/>
        <end position="220"/>
    </location>
</feature>
<dbReference type="Gene3D" id="3.40.50.1820">
    <property type="entry name" value="alpha/beta hydrolase"/>
    <property type="match status" value="1"/>
</dbReference>
<organism evidence="3 4">
    <name type="scientific">Mesobacillus boroniphilus</name>
    <dbReference type="NCBI Taxonomy" id="308892"/>
    <lineage>
        <taxon>Bacteria</taxon>
        <taxon>Bacillati</taxon>
        <taxon>Bacillota</taxon>
        <taxon>Bacilli</taxon>
        <taxon>Bacillales</taxon>
        <taxon>Bacillaceae</taxon>
        <taxon>Mesobacillus</taxon>
    </lineage>
</organism>
<dbReference type="AlphaFoldDB" id="A0A944CRI8"/>
<name>A0A944CRI8_9BACI</name>
<comment type="caution">
    <text evidence="3">The sequence shown here is derived from an EMBL/GenBank/DDBJ whole genome shotgun (WGS) entry which is preliminary data.</text>
</comment>
<dbReference type="InterPro" id="IPR029058">
    <property type="entry name" value="AB_hydrolase_fold"/>
</dbReference>
<dbReference type="PANTHER" id="PTHR48081:SF33">
    <property type="entry name" value="KYNURENINE FORMAMIDASE"/>
    <property type="match status" value="1"/>
</dbReference>
<evidence type="ECO:0000313" key="4">
    <source>
        <dbReference type="Proteomes" id="UP000761411"/>
    </source>
</evidence>
<dbReference type="PANTHER" id="PTHR48081">
    <property type="entry name" value="AB HYDROLASE SUPERFAMILY PROTEIN C4A8.06C"/>
    <property type="match status" value="1"/>
</dbReference>
<dbReference type="RefSeq" id="WP_213371840.1">
    <property type="nucleotide sequence ID" value="NZ_QTKX01000003.1"/>
</dbReference>
<gene>
    <name evidence="3" type="ORF">DYI25_18895</name>
</gene>
<evidence type="ECO:0000256" key="1">
    <source>
        <dbReference type="ARBA" id="ARBA00022801"/>
    </source>
</evidence>
<dbReference type="EMBL" id="QTKX01000003">
    <property type="protein sequence ID" value="MBS8266493.1"/>
    <property type="molecule type" value="Genomic_DNA"/>
</dbReference>
<proteinExistence type="predicted"/>
<dbReference type="GO" id="GO:0016787">
    <property type="term" value="F:hydrolase activity"/>
    <property type="evidence" value="ECO:0007669"/>
    <property type="project" value="UniProtKB-KW"/>
</dbReference>
<evidence type="ECO:0000313" key="3">
    <source>
        <dbReference type="EMBL" id="MBS8266493.1"/>
    </source>
</evidence>
<dbReference type="Pfam" id="PF20434">
    <property type="entry name" value="BD-FAE"/>
    <property type="match status" value="1"/>
</dbReference>
<dbReference type="SUPFAM" id="SSF53474">
    <property type="entry name" value="alpha/beta-Hydrolases"/>
    <property type="match status" value="1"/>
</dbReference>
<dbReference type="InterPro" id="IPR050300">
    <property type="entry name" value="GDXG_lipolytic_enzyme"/>
</dbReference>